<organism evidence="2 3">
    <name type="scientific">Hypsizygus marmoreus</name>
    <name type="common">White beech mushroom</name>
    <name type="synonym">Agaricus marmoreus</name>
    <dbReference type="NCBI Taxonomy" id="39966"/>
    <lineage>
        <taxon>Eukaryota</taxon>
        <taxon>Fungi</taxon>
        <taxon>Dikarya</taxon>
        <taxon>Basidiomycota</taxon>
        <taxon>Agaricomycotina</taxon>
        <taxon>Agaricomycetes</taxon>
        <taxon>Agaricomycetidae</taxon>
        <taxon>Agaricales</taxon>
        <taxon>Tricholomatineae</taxon>
        <taxon>Lyophyllaceae</taxon>
        <taxon>Hypsizygus</taxon>
    </lineage>
</organism>
<dbReference type="EMBL" id="LUEZ02000006">
    <property type="protein sequence ID" value="RDB30220.1"/>
    <property type="molecule type" value="Genomic_DNA"/>
</dbReference>
<keyword evidence="3" id="KW-1185">Reference proteome</keyword>
<evidence type="ECO:0000313" key="3">
    <source>
        <dbReference type="Proteomes" id="UP000076154"/>
    </source>
</evidence>
<evidence type="ECO:0000256" key="1">
    <source>
        <dbReference type="SAM" id="Phobius"/>
    </source>
</evidence>
<accession>A0A369K9U1</accession>
<comment type="caution">
    <text evidence="2">The sequence shown here is derived from an EMBL/GenBank/DDBJ whole genome shotgun (WGS) entry which is preliminary data.</text>
</comment>
<feature type="transmembrane region" description="Helical" evidence="1">
    <location>
        <begin position="7"/>
        <end position="24"/>
    </location>
</feature>
<protein>
    <submittedName>
        <fullName evidence="2">Uncharacterized protein</fullName>
    </submittedName>
</protein>
<evidence type="ECO:0000313" key="2">
    <source>
        <dbReference type="EMBL" id="RDB30220.1"/>
    </source>
</evidence>
<keyword evidence="1" id="KW-1133">Transmembrane helix</keyword>
<dbReference type="Proteomes" id="UP000076154">
    <property type="component" value="Unassembled WGS sequence"/>
</dbReference>
<reference evidence="2" key="1">
    <citation type="submission" date="2018-04" db="EMBL/GenBank/DDBJ databases">
        <title>Whole genome sequencing of Hypsizygus marmoreus.</title>
        <authorList>
            <person name="Choi I.-G."/>
            <person name="Min B."/>
            <person name="Kim J.-G."/>
            <person name="Kim S."/>
            <person name="Oh Y.-L."/>
            <person name="Kong W.-S."/>
            <person name="Park H."/>
            <person name="Jeong J."/>
            <person name="Song E.-S."/>
        </authorList>
    </citation>
    <scope>NUCLEOTIDE SEQUENCE [LARGE SCALE GENOMIC DNA]</scope>
    <source>
        <strain evidence="2">51987-8</strain>
    </source>
</reference>
<name>A0A369K9U1_HYPMA</name>
<dbReference type="InParanoid" id="A0A369K9U1"/>
<sequence>MSSSSRICSNFVVSTLTISFFYSFDIKTVLEYFLKTLGLEGLEAIKRFIVLSMTGHDLTTPKSYPGHHRTRLKT</sequence>
<proteinExistence type="predicted"/>
<gene>
    <name evidence="2" type="ORF">Hypma_010435</name>
</gene>
<dbReference type="AlphaFoldDB" id="A0A369K9U1"/>
<keyword evidence="1" id="KW-0472">Membrane</keyword>
<keyword evidence="1" id="KW-0812">Transmembrane</keyword>